<evidence type="ECO:0000313" key="8">
    <source>
        <dbReference type="Proteomes" id="UP000235731"/>
    </source>
</evidence>
<evidence type="ECO:0000313" key="7">
    <source>
        <dbReference type="EMBL" id="PMP62433.1"/>
    </source>
</evidence>
<dbReference type="Gene3D" id="3.40.228.10">
    <property type="entry name" value="Dimethylsulfoxide Reductase, domain 2"/>
    <property type="match status" value="1"/>
</dbReference>
<dbReference type="GO" id="GO:0043546">
    <property type="term" value="F:molybdopterin cofactor binding"/>
    <property type="evidence" value="ECO:0007669"/>
    <property type="project" value="InterPro"/>
</dbReference>
<evidence type="ECO:0000256" key="4">
    <source>
        <dbReference type="ARBA" id="ARBA00023014"/>
    </source>
</evidence>
<dbReference type="GO" id="GO:0022904">
    <property type="term" value="P:respiratory electron transport chain"/>
    <property type="evidence" value="ECO:0007669"/>
    <property type="project" value="TreeGrafter"/>
</dbReference>
<feature type="domain" description="Molybdopterin dinucleotide-binding" evidence="6">
    <location>
        <begin position="387"/>
        <end position="491"/>
    </location>
</feature>
<dbReference type="Proteomes" id="UP000235731">
    <property type="component" value="Unassembled WGS sequence"/>
</dbReference>
<accession>A0A2N7PJ29</accession>
<evidence type="ECO:0000259" key="6">
    <source>
        <dbReference type="Pfam" id="PF01568"/>
    </source>
</evidence>
<keyword evidence="4" id="KW-0411">Iron-sulfur</keyword>
<dbReference type="AlphaFoldDB" id="A0A2N7PJ29"/>
<dbReference type="Pfam" id="PF01568">
    <property type="entry name" value="Molydop_binding"/>
    <property type="match status" value="1"/>
</dbReference>
<dbReference type="GO" id="GO:0046872">
    <property type="term" value="F:metal ion binding"/>
    <property type="evidence" value="ECO:0007669"/>
    <property type="project" value="UniProtKB-KW"/>
</dbReference>
<gene>
    <name evidence="7" type="ORF">C0197_04635</name>
</gene>
<dbReference type="EMBL" id="PNIE01000064">
    <property type="protein sequence ID" value="PMP62433.1"/>
    <property type="molecule type" value="Genomic_DNA"/>
</dbReference>
<dbReference type="PANTHER" id="PTHR43105">
    <property type="entry name" value="RESPIRATORY NITRATE REDUCTASE"/>
    <property type="match status" value="1"/>
</dbReference>
<reference evidence="7 8" key="1">
    <citation type="submission" date="2018-01" db="EMBL/GenBank/DDBJ databases">
        <title>Metagenomic assembled genomes from two thermal pools in the Uzon Caldera, Kamchatka, Russia.</title>
        <authorList>
            <person name="Wilkins L."/>
            <person name="Ettinger C."/>
        </authorList>
    </citation>
    <scope>NUCLEOTIDE SEQUENCE [LARGE SCALE GENOMIC DNA]</scope>
    <source>
        <strain evidence="7">ZAV-15</strain>
    </source>
</reference>
<dbReference type="InterPro" id="IPR006657">
    <property type="entry name" value="MoPterin_dinucl-bd_dom"/>
</dbReference>
<evidence type="ECO:0000256" key="2">
    <source>
        <dbReference type="ARBA" id="ARBA00023002"/>
    </source>
</evidence>
<dbReference type="Gene3D" id="3.40.50.740">
    <property type="match status" value="1"/>
</dbReference>
<keyword evidence="3" id="KW-0408">Iron</keyword>
<dbReference type="GO" id="GO:0051536">
    <property type="term" value="F:iron-sulfur cluster binding"/>
    <property type="evidence" value="ECO:0007669"/>
    <property type="project" value="UniProtKB-KW"/>
</dbReference>
<sequence length="500" mass="56262">MAQKIMKALDRGAKCIVADPRRIFFAERSNLFLPLRPGSNIPLLNGMAYVIIKEELYDNEFVEKYVENFDSYRHYILSEWDLAKASRYTGLKPFLIEQAAYLYSQAKSALILWGLGVSEHRAGSYTAMAAANLATLCGFWGKPGCGAMPLRGQNNVQGVCDMGGLPYVLPGYQSYLDPTTKLRFQEVWGTSLPDREGKTLPTLLREALSGKVKGLYAMGYDVAMSHGDIGVVWKALSNLEFFVVQDIFMPLSGKYAHVVLPAASVFEKCGTFTNGERRVQLFEKAVSPPGEALPDWLILTKLAQKLGYNWNYQSPAEIAEEIGRVWPAWKGILHSRLKERGIQWPCPEEDHPGTPILFTTGFPKGKIHLAMAKHIPPFEEPTSQYPFLLVTIRRLNHYNVGSMSRRCPSLKKLYSEPIIDINPEDAKEFGIYEGARVRVWNDRGEVIFRAHLEERVPRGQLYTDFHFETALTNLLVSPGLDELMETPEYKVSAVAISLLS</sequence>
<proteinExistence type="predicted"/>
<name>A0A2N7PJ29_9BACT</name>
<keyword evidence="2" id="KW-0560">Oxidoreductase</keyword>
<dbReference type="SUPFAM" id="SSF53706">
    <property type="entry name" value="Formate dehydrogenase/DMSO reductase, domains 1-3"/>
    <property type="match status" value="1"/>
</dbReference>
<evidence type="ECO:0000256" key="3">
    <source>
        <dbReference type="ARBA" id="ARBA00023004"/>
    </source>
</evidence>
<dbReference type="Pfam" id="PF00384">
    <property type="entry name" value="Molybdopterin"/>
    <property type="match status" value="1"/>
</dbReference>
<keyword evidence="1" id="KW-0479">Metal-binding</keyword>
<dbReference type="Gene3D" id="2.40.40.20">
    <property type="match status" value="1"/>
</dbReference>
<dbReference type="InterPro" id="IPR050123">
    <property type="entry name" value="Prok_molybdopt-oxidoreductase"/>
</dbReference>
<evidence type="ECO:0000256" key="1">
    <source>
        <dbReference type="ARBA" id="ARBA00022723"/>
    </source>
</evidence>
<feature type="domain" description="Molybdopterin oxidoreductase" evidence="5">
    <location>
        <begin position="4"/>
        <end position="304"/>
    </location>
</feature>
<evidence type="ECO:0000259" key="5">
    <source>
        <dbReference type="Pfam" id="PF00384"/>
    </source>
</evidence>
<dbReference type="InterPro" id="IPR009010">
    <property type="entry name" value="Asp_de-COase-like_dom_sf"/>
</dbReference>
<dbReference type="SUPFAM" id="SSF50692">
    <property type="entry name" value="ADC-like"/>
    <property type="match status" value="1"/>
</dbReference>
<dbReference type="PANTHER" id="PTHR43105:SF14">
    <property type="entry name" value="FORMATE DEHYDROGENASE H"/>
    <property type="match status" value="1"/>
</dbReference>
<dbReference type="GO" id="GO:0016020">
    <property type="term" value="C:membrane"/>
    <property type="evidence" value="ECO:0007669"/>
    <property type="project" value="TreeGrafter"/>
</dbReference>
<dbReference type="InterPro" id="IPR006656">
    <property type="entry name" value="Mopterin_OxRdtase"/>
</dbReference>
<comment type="caution">
    <text evidence="7">The sequence shown here is derived from an EMBL/GenBank/DDBJ whole genome shotgun (WGS) entry which is preliminary data.</text>
</comment>
<protein>
    <submittedName>
        <fullName evidence="7">Formate dehydrogenase subunit alpha</fullName>
    </submittedName>
</protein>
<dbReference type="GO" id="GO:0003954">
    <property type="term" value="F:NADH dehydrogenase activity"/>
    <property type="evidence" value="ECO:0007669"/>
    <property type="project" value="TreeGrafter"/>
</dbReference>
<organism evidence="7 8">
    <name type="scientific">Caldimicrobium thiodismutans</name>
    <dbReference type="NCBI Taxonomy" id="1653476"/>
    <lineage>
        <taxon>Bacteria</taxon>
        <taxon>Pseudomonadati</taxon>
        <taxon>Thermodesulfobacteriota</taxon>
        <taxon>Thermodesulfobacteria</taxon>
        <taxon>Thermodesulfobacteriales</taxon>
        <taxon>Thermodesulfobacteriaceae</taxon>
        <taxon>Caldimicrobium</taxon>
    </lineage>
</organism>